<dbReference type="EMBL" id="LAZR01020784">
    <property type="protein sequence ID" value="KKL87632.1"/>
    <property type="molecule type" value="Genomic_DNA"/>
</dbReference>
<gene>
    <name evidence="1" type="ORF">LCGC14_1932790</name>
</gene>
<dbReference type="SUPFAM" id="SSF54637">
    <property type="entry name" value="Thioesterase/thiol ester dehydrase-isomerase"/>
    <property type="match status" value="1"/>
</dbReference>
<dbReference type="Pfam" id="PF19315">
    <property type="entry name" value="MC_hydratase"/>
    <property type="match status" value="1"/>
</dbReference>
<dbReference type="CDD" id="cd03451">
    <property type="entry name" value="FkbR2"/>
    <property type="match status" value="1"/>
</dbReference>
<comment type="caution">
    <text evidence="1">The sequence shown here is derived from an EMBL/GenBank/DDBJ whole genome shotgun (WGS) entry which is preliminary data.</text>
</comment>
<organism evidence="1">
    <name type="scientific">marine sediment metagenome</name>
    <dbReference type="NCBI Taxonomy" id="412755"/>
    <lineage>
        <taxon>unclassified sequences</taxon>
        <taxon>metagenomes</taxon>
        <taxon>ecological metagenomes</taxon>
    </lineage>
</organism>
<dbReference type="GO" id="GO:0016829">
    <property type="term" value="F:lyase activity"/>
    <property type="evidence" value="ECO:0007669"/>
    <property type="project" value="InterPro"/>
</dbReference>
<dbReference type="AlphaFoldDB" id="A0A0F9IK51"/>
<feature type="non-terminal residue" evidence="1">
    <location>
        <position position="144"/>
    </location>
</feature>
<accession>A0A0F9IK51</accession>
<proteinExistence type="predicted"/>
<evidence type="ECO:0000313" key="1">
    <source>
        <dbReference type="EMBL" id="KKL87632.1"/>
    </source>
</evidence>
<dbReference type="Gene3D" id="3.10.129.10">
    <property type="entry name" value="Hotdog Thioesterase"/>
    <property type="match status" value="1"/>
</dbReference>
<name>A0A0F9IK51_9ZZZZ</name>
<dbReference type="PANTHER" id="PTHR43664:SF1">
    <property type="entry name" value="BETA-METHYLMALYL-COA DEHYDRATASE"/>
    <property type="match status" value="1"/>
</dbReference>
<sequence>MAQFGRYFEEFNVGDVYKHWPGRTITEADDMLFCMLTMNHHPLHIDANYAKDSDYGRQVVVGNLVVDIAFGQSVPDVSGKALANLGFEEIKFYAPTFHGDTIYSESEVLDKKESSSRPDRGIVSVETRARNQDGKIVMSFRRSV</sequence>
<dbReference type="PANTHER" id="PTHR43664">
    <property type="entry name" value="MONOAMINE OXIDASE-RELATED"/>
    <property type="match status" value="1"/>
</dbReference>
<dbReference type="InterPro" id="IPR048274">
    <property type="entry name" value="MC_hydratase"/>
</dbReference>
<dbReference type="InterPro" id="IPR052342">
    <property type="entry name" value="MCH/BMMD"/>
</dbReference>
<protein>
    <submittedName>
        <fullName evidence="1">Uncharacterized protein</fullName>
    </submittedName>
</protein>
<dbReference type="InterPro" id="IPR029069">
    <property type="entry name" value="HotDog_dom_sf"/>
</dbReference>
<reference evidence="1" key="1">
    <citation type="journal article" date="2015" name="Nature">
        <title>Complex archaea that bridge the gap between prokaryotes and eukaryotes.</title>
        <authorList>
            <person name="Spang A."/>
            <person name="Saw J.H."/>
            <person name="Jorgensen S.L."/>
            <person name="Zaremba-Niedzwiedzka K."/>
            <person name="Martijn J."/>
            <person name="Lind A.E."/>
            <person name="van Eijk R."/>
            <person name="Schleper C."/>
            <person name="Guy L."/>
            <person name="Ettema T.J."/>
        </authorList>
    </citation>
    <scope>NUCLEOTIDE SEQUENCE</scope>
</reference>